<evidence type="ECO:0000256" key="1">
    <source>
        <dbReference type="SAM" id="Phobius"/>
    </source>
</evidence>
<keyword evidence="1" id="KW-0472">Membrane</keyword>
<sequence length="150" mass="16790">MLVTVSNIASSTPANLIAEYHERRPAIGGIVRAALLFRLLVYRFRRMRRCTTLLVTRATWSFIQGTTCHISALCSSTNAYGERPRISKQSIRRLFSDSTLHIRLCIRAGVKIYTTEPPASPIVILSVEFSDLSQVFKSNSTQEQGKGRST</sequence>
<feature type="transmembrane region" description="Helical" evidence="1">
    <location>
        <begin position="26"/>
        <end position="44"/>
    </location>
</feature>
<gene>
    <name evidence="2" type="ORF">EJ02DRAFT_13083</name>
</gene>
<keyword evidence="1" id="KW-1133">Transmembrane helix</keyword>
<proteinExistence type="predicted"/>
<organism evidence="2 3">
    <name type="scientific">Clathrospora elynae</name>
    <dbReference type="NCBI Taxonomy" id="706981"/>
    <lineage>
        <taxon>Eukaryota</taxon>
        <taxon>Fungi</taxon>
        <taxon>Dikarya</taxon>
        <taxon>Ascomycota</taxon>
        <taxon>Pezizomycotina</taxon>
        <taxon>Dothideomycetes</taxon>
        <taxon>Pleosporomycetidae</taxon>
        <taxon>Pleosporales</taxon>
        <taxon>Diademaceae</taxon>
        <taxon>Clathrospora</taxon>
    </lineage>
</organism>
<reference evidence="2" key="1">
    <citation type="journal article" date="2020" name="Stud. Mycol.">
        <title>101 Dothideomycetes genomes: a test case for predicting lifestyles and emergence of pathogens.</title>
        <authorList>
            <person name="Haridas S."/>
            <person name="Albert R."/>
            <person name="Binder M."/>
            <person name="Bloem J."/>
            <person name="Labutti K."/>
            <person name="Salamov A."/>
            <person name="Andreopoulos B."/>
            <person name="Baker S."/>
            <person name="Barry K."/>
            <person name="Bills G."/>
            <person name="Bluhm B."/>
            <person name="Cannon C."/>
            <person name="Castanera R."/>
            <person name="Culley D."/>
            <person name="Daum C."/>
            <person name="Ezra D."/>
            <person name="Gonzalez J."/>
            <person name="Henrissat B."/>
            <person name="Kuo A."/>
            <person name="Liang C."/>
            <person name="Lipzen A."/>
            <person name="Lutzoni F."/>
            <person name="Magnuson J."/>
            <person name="Mondo S."/>
            <person name="Nolan M."/>
            <person name="Ohm R."/>
            <person name="Pangilinan J."/>
            <person name="Park H.-J."/>
            <person name="Ramirez L."/>
            <person name="Alfaro M."/>
            <person name="Sun H."/>
            <person name="Tritt A."/>
            <person name="Yoshinaga Y."/>
            <person name="Zwiers L.-H."/>
            <person name="Turgeon B."/>
            <person name="Goodwin S."/>
            <person name="Spatafora J."/>
            <person name="Crous P."/>
            <person name="Grigoriev I."/>
        </authorList>
    </citation>
    <scope>NUCLEOTIDE SEQUENCE</scope>
    <source>
        <strain evidence="2">CBS 161.51</strain>
    </source>
</reference>
<protein>
    <submittedName>
        <fullName evidence="2">Uncharacterized protein</fullName>
    </submittedName>
</protein>
<accession>A0A6A5TAH2</accession>
<keyword evidence="3" id="KW-1185">Reference proteome</keyword>
<name>A0A6A5TAH2_9PLEO</name>
<evidence type="ECO:0000313" key="2">
    <source>
        <dbReference type="EMBL" id="KAF1945897.1"/>
    </source>
</evidence>
<dbReference type="AlphaFoldDB" id="A0A6A5TAH2"/>
<evidence type="ECO:0000313" key="3">
    <source>
        <dbReference type="Proteomes" id="UP000800038"/>
    </source>
</evidence>
<keyword evidence="1" id="KW-0812">Transmembrane</keyword>
<dbReference type="Proteomes" id="UP000800038">
    <property type="component" value="Unassembled WGS sequence"/>
</dbReference>
<dbReference type="EMBL" id="ML976006">
    <property type="protein sequence ID" value="KAF1945897.1"/>
    <property type="molecule type" value="Genomic_DNA"/>
</dbReference>